<evidence type="ECO:0000313" key="3">
    <source>
        <dbReference type="Proteomes" id="UP000612585"/>
    </source>
</evidence>
<accession>A0A8J3ZC00</accession>
<keyword evidence="1" id="KW-0472">Membrane</keyword>
<feature type="transmembrane region" description="Helical" evidence="1">
    <location>
        <begin position="86"/>
        <end position="105"/>
    </location>
</feature>
<keyword evidence="1" id="KW-1133">Transmembrane helix</keyword>
<feature type="transmembrane region" description="Helical" evidence="1">
    <location>
        <begin position="111"/>
        <end position="134"/>
    </location>
</feature>
<proteinExistence type="predicted"/>
<keyword evidence="1" id="KW-0812">Transmembrane</keyword>
<reference evidence="2" key="1">
    <citation type="submission" date="2021-01" db="EMBL/GenBank/DDBJ databases">
        <title>Whole genome shotgun sequence of Virgisporangium aurantiacum NBRC 16421.</title>
        <authorList>
            <person name="Komaki H."/>
            <person name="Tamura T."/>
        </authorList>
    </citation>
    <scope>NUCLEOTIDE SEQUENCE</scope>
    <source>
        <strain evidence="2">NBRC 16421</strain>
    </source>
</reference>
<protein>
    <submittedName>
        <fullName evidence="2">Uncharacterized protein</fullName>
    </submittedName>
</protein>
<dbReference type="AlphaFoldDB" id="A0A8J3ZC00"/>
<gene>
    <name evidence="2" type="ORF">Vau01_064260</name>
</gene>
<organism evidence="2 3">
    <name type="scientific">Virgisporangium aurantiacum</name>
    <dbReference type="NCBI Taxonomy" id="175570"/>
    <lineage>
        <taxon>Bacteria</taxon>
        <taxon>Bacillati</taxon>
        <taxon>Actinomycetota</taxon>
        <taxon>Actinomycetes</taxon>
        <taxon>Micromonosporales</taxon>
        <taxon>Micromonosporaceae</taxon>
        <taxon>Virgisporangium</taxon>
    </lineage>
</organism>
<evidence type="ECO:0000313" key="2">
    <source>
        <dbReference type="EMBL" id="GIJ58910.1"/>
    </source>
</evidence>
<evidence type="ECO:0000256" key="1">
    <source>
        <dbReference type="SAM" id="Phobius"/>
    </source>
</evidence>
<comment type="caution">
    <text evidence="2">The sequence shown here is derived from an EMBL/GenBank/DDBJ whole genome shotgun (WGS) entry which is preliminary data.</text>
</comment>
<keyword evidence="3" id="KW-1185">Reference proteome</keyword>
<feature type="transmembrane region" description="Helical" evidence="1">
    <location>
        <begin position="57"/>
        <end position="74"/>
    </location>
</feature>
<feature type="transmembrane region" description="Helical" evidence="1">
    <location>
        <begin position="34"/>
        <end position="51"/>
    </location>
</feature>
<name>A0A8J3ZC00_9ACTN</name>
<dbReference type="EMBL" id="BOPG01000043">
    <property type="protein sequence ID" value="GIJ58910.1"/>
    <property type="molecule type" value="Genomic_DNA"/>
</dbReference>
<sequence>MRAAAVVRRVRRVRRRVDEIRPARARPPVDRHRTYGYAVVGVAMLSALAWCTDQSRLALGFVVAAALGVLWVAWTAHRAFMTTALVLGWWFLTAPAVALISATGIDGARALLTVSPATTTVGVLGAVAGLLAVLSREPRPALTVGIAWATNTCTVVAASYVVPTAGWMVGYVATIAVLVRRTGFRARGRRRGCPPGVPPELYDLLTAVPGGYVGAIAGRPDRPVCVLTAPSGTYSITALVGRGTVAVTPRGTRLLIDGRRLPKVRVAIHAARLAQKRLRTPVQPVLAVLNAGFTNGLTRVTTDGETDVLVIRGDLLAARLSYGSPVLAGGQLRRLARRIRAHAPHKTAERSAS</sequence>
<dbReference type="Proteomes" id="UP000612585">
    <property type="component" value="Unassembled WGS sequence"/>
</dbReference>
<dbReference type="RefSeq" id="WP_204000359.1">
    <property type="nucleotide sequence ID" value="NZ_BOPG01000043.1"/>
</dbReference>